<evidence type="ECO:0000313" key="2">
    <source>
        <dbReference type="Ensembl" id="ENSMPUP00000007301.1"/>
    </source>
</evidence>
<dbReference type="InParanoid" id="M3Y7J4"/>
<dbReference type="HOGENOM" id="CLU_1839735_0_0_1"/>
<name>M3Y7J4_MUSPF</name>
<evidence type="ECO:0000256" key="1">
    <source>
        <dbReference type="SAM" id="MobiDB-lite"/>
    </source>
</evidence>
<proteinExistence type="predicted"/>
<feature type="region of interest" description="Disordered" evidence="1">
    <location>
        <begin position="1"/>
        <end position="29"/>
    </location>
</feature>
<feature type="compositionally biased region" description="Pro residues" evidence="1">
    <location>
        <begin position="1"/>
        <end position="16"/>
    </location>
</feature>
<dbReference type="AlphaFoldDB" id="M3Y7J4"/>
<feature type="region of interest" description="Disordered" evidence="1">
    <location>
        <begin position="48"/>
        <end position="107"/>
    </location>
</feature>
<sequence>ARLPPPAAGAPSPPAGPASGRGRLPAPLFFGGENAARGWRRGGGRAVVARPGFVSSPPPPPRAQSKEREPGVRAGHGILLIYSMKRKRHSERGNTSRERGRSRLPAQQGTRCLWIPGPWIMTCPKGRCLTIEPPRLPHEK</sequence>
<feature type="compositionally biased region" description="Basic and acidic residues" evidence="1">
    <location>
        <begin position="91"/>
        <end position="101"/>
    </location>
</feature>
<reference evidence="2" key="1">
    <citation type="submission" date="2024-06" db="UniProtKB">
        <authorList>
            <consortium name="Ensembl"/>
        </authorList>
    </citation>
    <scope>IDENTIFICATION</scope>
</reference>
<dbReference type="EMBL" id="AEYP01004155">
    <property type="status" value="NOT_ANNOTATED_CDS"/>
    <property type="molecule type" value="Genomic_DNA"/>
</dbReference>
<protein>
    <submittedName>
        <fullName evidence="2">Uncharacterized protein</fullName>
    </submittedName>
</protein>
<accession>M3Y7J4</accession>
<feature type="compositionally biased region" description="Low complexity" evidence="1">
    <location>
        <begin position="17"/>
        <end position="29"/>
    </location>
</feature>
<organism evidence="2">
    <name type="scientific">Mustela putorius furo</name>
    <name type="common">European domestic ferret</name>
    <name type="synonym">Mustela furo</name>
    <dbReference type="NCBI Taxonomy" id="9669"/>
    <lineage>
        <taxon>Eukaryota</taxon>
        <taxon>Metazoa</taxon>
        <taxon>Chordata</taxon>
        <taxon>Craniata</taxon>
        <taxon>Vertebrata</taxon>
        <taxon>Euteleostomi</taxon>
        <taxon>Mammalia</taxon>
        <taxon>Eutheria</taxon>
        <taxon>Laurasiatheria</taxon>
        <taxon>Carnivora</taxon>
        <taxon>Caniformia</taxon>
        <taxon>Musteloidea</taxon>
        <taxon>Mustelidae</taxon>
        <taxon>Mustelinae</taxon>
        <taxon>Mustela</taxon>
    </lineage>
</organism>
<dbReference type="Ensembl" id="ENSMPUT00000007421.1">
    <property type="protein sequence ID" value="ENSMPUP00000007301.1"/>
    <property type="gene ID" value="ENSMPUG00000007359.1"/>
</dbReference>